<dbReference type="InterPro" id="IPR029063">
    <property type="entry name" value="SAM-dependent_MTases_sf"/>
</dbReference>
<dbReference type="EMBL" id="JAINDJ010000006">
    <property type="protein sequence ID" value="KAG9444283.1"/>
    <property type="molecule type" value="Genomic_DNA"/>
</dbReference>
<comment type="caution">
    <text evidence="3">The sequence shown here is derived from an EMBL/GenBank/DDBJ whole genome shotgun (WGS) entry which is preliminary data.</text>
</comment>
<proteinExistence type="predicted"/>
<evidence type="ECO:0000313" key="3">
    <source>
        <dbReference type="EMBL" id="KAG9444283.1"/>
    </source>
</evidence>
<organism evidence="3 4">
    <name type="scientific">Aristolochia fimbriata</name>
    <name type="common">White veined hardy Dutchman's pipe vine</name>
    <dbReference type="NCBI Taxonomy" id="158543"/>
    <lineage>
        <taxon>Eukaryota</taxon>
        <taxon>Viridiplantae</taxon>
        <taxon>Streptophyta</taxon>
        <taxon>Embryophyta</taxon>
        <taxon>Tracheophyta</taxon>
        <taxon>Spermatophyta</taxon>
        <taxon>Magnoliopsida</taxon>
        <taxon>Magnoliidae</taxon>
        <taxon>Piperales</taxon>
        <taxon>Aristolochiaceae</taxon>
        <taxon>Aristolochia</taxon>
    </lineage>
</organism>
<evidence type="ECO:0000313" key="4">
    <source>
        <dbReference type="Proteomes" id="UP000825729"/>
    </source>
</evidence>
<dbReference type="GO" id="GO:0008168">
    <property type="term" value="F:methyltransferase activity"/>
    <property type="evidence" value="ECO:0007669"/>
    <property type="project" value="InterPro"/>
</dbReference>
<dbReference type="InterPro" id="IPR042086">
    <property type="entry name" value="MeTrfase_capping"/>
</dbReference>
<sequence>MEKHIDRSIHPAVEIQNVLHMVQGLGENSYATNSSKQRLAIRKVKPILQETILDHLFSSDSITEGTLGIADLGCSSGPNALLVISEILDAIDAGTQQLKRPVPELTIFLNDLPGNDFNSLFRSLQPAFYEKLEMEKGKLFGSCFISAVPGTFYGRLLPRNTLHLVHSSYSLHWLSQVPPEVTSSSNKGNIYLSESSPALVVKAYSEQFKRDFHSFLRSRAEEMVPGGRMVLTFLGRRRSDPPTKEGSDIWKMLAQALQDFVSRGLIEERELDAFNLPYYSASVEEVEDVVKSEDSFDLNRVQTFQTSWDGSEEDEEDDKGKEKKISSGWKVAKVMRAVVEPLLLSHFGNYAAPIMDEVFQRYGHILADYLSSRERTQDVNLVVTLRRK</sequence>
<keyword evidence="2" id="KW-0460">Magnesium</keyword>
<gene>
    <name evidence="3" type="ORF">H6P81_015623</name>
</gene>
<dbReference type="SUPFAM" id="SSF53335">
    <property type="entry name" value="S-adenosyl-L-methionine-dependent methyltransferases"/>
    <property type="match status" value="1"/>
</dbReference>
<keyword evidence="4" id="KW-1185">Reference proteome</keyword>
<dbReference type="PANTHER" id="PTHR31009">
    <property type="entry name" value="S-ADENOSYL-L-METHIONINE:CARBOXYL METHYLTRANSFERASE FAMILY PROTEIN"/>
    <property type="match status" value="1"/>
</dbReference>
<dbReference type="Pfam" id="PF03492">
    <property type="entry name" value="Methyltransf_7"/>
    <property type="match status" value="1"/>
</dbReference>
<name>A0AAV7E6J8_ARIFI</name>
<keyword evidence="1" id="KW-0479">Metal-binding</keyword>
<dbReference type="Gene3D" id="1.10.1200.270">
    <property type="entry name" value="Methyltransferase, alpha-helical capping domain"/>
    <property type="match status" value="1"/>
</dbReference>
<accession>A0AAV7E6J8</accession>
<dbReference type="GO" id="GO:0046872">
    <property type="term" value="F:metal ion binding"/>
    <property type="evidence" value="ECO:0007669"/>
    <property type="project" value="UniProtKB-KW"/>
</dbReference>
<dbReference type="InterPro" id="IPR005299">
    <property type="entry name" value="MeTrfase_7"/>
</dbReference>
<dbReference type="Gene3D" id="3.40.50.150">
    <property type="entry name" value="Vaccinia Virus protein VP39"/>
    <property type="match status" value="1"/>
</dbReference>
<evidence type="ECO:0000256" key="2">
    <source>
        <dbReference type="ARBA" id="ARBA00022842"/>
    </source>
</evidence>
<evidence type="ECO:0000256" key="1">
    <source>
        <dbReference type="ARBA" id="ARBA00022723"/>
    </source>
</evidence>
<dbReference type="Proteomes" id="UP000825729">
    <property type="component" value="Unassembled WGS sequence"/>
</dbReference>
<dbReference type="AlphaFoldDB" id="A0AAV7E6J8"/>
<reference evidence="3 4" key="1">
    <citation type="submission" date="2021-07" db="EMBL/GenBank/DDBJ databases">
        <title>The Aristolochia fimbriata genome: insights into angiosperm evolution, floral development and chemical biosynthesis.</title>
        <authorList>
            <person name="Jiao Y."/>
        </authorList>
    </citation>
    <scope>NUCLEOTIDE SEQUENCE [LARGE SCALE GENOMIC DNA]</scope>
    <source>
        <strain evidence="3">IBCAS-2021</strain>
        <tissue evidence="3">Leaf</tissue>
    </source>
</reference>
<protein>
    <submittedName>
        <fullName evidence="3">Uncharacterized protein</fullName>
    </submittedName>
</protein>